<accession>K6V140</accession>
<name>K6V140_PLACD</name>
<dbReference type="RefSeq" id="XP_004228277.1">
    <property type="nucleotide sequence ID" value="XM_004228229.1"/>
</dbReference>
<dbReference type="GeneID" id="14696601"/>
<evidence type="ECO:0000313" key="2">
    <source>
        <dbReference type="Proteomes" id="UP000006319"/>
    </source>
</evidence>
<gene>
    <name evidence="1" type="ORF">PCYB_008080</name>
</gene>
<evidence type="ECO:0000313" key="1">
    <source>
        <dbReference type="EMBL" id="GAB70059.1"/>
    </source>
</evidence>
<dbReference type="KEGG" id="pcy:PCYB_008080"/>
<dbReference type="Proteomes" id="UP000006319">
    <property type="component" value="Unassembled WGS sequence"/>
</dbReference>
<protein>
    <submittedName>
        <fullName evidence="1">CYIR protein</fullName>
    </submittedName>
</protein>
<keyword evidence="2" id="KW-1185">Reference proteome</keyword>
<dbReference type="EMBL" id="DF158667">
    <property type="protein sequence ID" value="GAB70059.1"/>
    <property type="molecule type" value="Genomic_DNA"/>
</dbReference>
<dbReference type="AlphaFoldDB" id="K6V140"/>
<reference evidence="1 2" key="1">
    <citation type="journal article" date="2012" name="Nat. Genet.">
        <title>Plasmodium cynomolgi genome sequences provide insight into Plasmodium vivax and the monkey malaria clade.</title>
        <authorList>
            <person name="Tachibana S."/>
            <person name="Sullivan S.A."/>
            <person name="Kawai S."/>
            <person name="Nakamura S."/>
            <person name="Kim H.R."/>
            <person name="Goto N."/>
            <person name="Arisue N."/>
            <person name="Palacpac N.M.Q."/>
            <person name="Honma H."/>
            <person name="Yagi M."/>
            <person name="Tougan T."/>
            <person name="Katakai Y."/>
            <person name="Kaneko O."/>
            <person name="Mita T."/>
            <person name="Kita K."/>
            <person name="Yasutomi Y."/>
            <person name="Sutton P.L."/>
            <person name="Shakhbatyan R."/>
            <person name="Horii T."/>
            <person name="Yasunaga T."/>
            <person name="Barnwell J.W."/>
            <person name="Escalante A.A."/>
            <person name="Carlton J.M."/>
            <person name="Tanabe K."/>
        </authorList>
    </citation>
    <scope>NUCLEOTIDE SEQUENCE [LARGE SCALE GENOMIC DNA]</scope>
    <source>
        <strain evidence="1 2">B</strain>
    </source>
</reference>
<organism evidence="1 2">
    <name type="scientific">Plasmodium cynomolgi (strain B)</name>
    <dbReference type="NCBI Taxonomy" id="1120755"/>
    <lineage>
        <taxon>Eukaryota</taxon>
        <taxon>Sar</taxon>
        <taxon>Alveolata</taxon>
        <taxon>Apicomplexa</taxon>
        <taxon>Aconoidasida</taxon>
        <taxon>Haemosporida</taxon>
        <taxon>Plasmodiidae</taxon>
        <taxon>Plasmodium</taxon>
        <taxon>Plasmodium (Plasmodium)</taxon>
    </lineage>
</organism>
<proteinExistence type="predicted"/>
<sequence>MSQEPDYEIFQNKREYQKNEGFIDLNEYTDETSFCGDTKSSFKSNSDAVDICKKFVILFKLLNTEL</sequence>
<dbReference type="VEuPathDB" id="PlasmoDB:PCYB_008080"/>